<dbReference type="EMBL" id="HBUF01648273">
    <property type="protein sequence ID" value="CAG6786442.1"/>
    <property type="molecule type" value="Transcribed_RNA"/>
</dbReference>
<organism evidence="2">
    <name type="scientific">Cacopsylla melanoneura</name>
    <dbReference type="NCBI Taxonomy" id="428564"/>
    <lineage>
        <taxon>Eukaryota</taxon>
        <taxon>Metazoa</taxon>
        <taxon>Ecdysozoa</taxon>
        <taxon>Arthropoda</taxon>
        <taxon>Hexapoda</taxon>
        <taxon>Insecta</taxon>
        <taxon>Pterygota</taxon>
        <taxon>Neoptera</taxon>
        <taxon>Paraneoptera</taxon>
        <taxon>Hemiptera</taxon>
        <taxon>Sternorrhyncha</taxon>
        <taxon>Psylloidea</taxon>
        <taxon>Psyllidae</taxon>
        <taxon>Psyllinae</taxon>
        <taxon>Cacopsylla</taxon>
    </lineage>
</organism>
<proteinExistence type="predicted"/>
<feature type="compositionally biased region" description="Polar residues" evidence="1">
    <location>
        <begin position="166"/>
        <end position="187"/>
    </location>
</feature>
<evidence type="ECO:0000256" key="1">
    <source>
        <dbReference type="SAM" id="MobiDB-lite"/>
    </source>
</evidence>
<dbReference type="AlphaFoldDB" id="A0A8D9BPV4"/>
<protein>
    <submittedName>
        <fullName evidence="2">Uncharacterized protein</fullName>
    </submittedName>
</protein>
<reference evidence="2" key="1">
    <citation type="submission" date="2021-05" db="EMBL/GenBank/DDBJ databases">
        <authorList>
            <person name="Alioto T."/>
            <person name="Alioto T."/>
            <person name="Gomez Garrido J."/>
        </authorList>
    </citation>
    <scope>NUCLEOTIDE SEQUENCE</scope>
</reference>
<sequence>MQEQDNFLLGNEDSLRPCLQRRYNQHEERESKYMTTAYGPPHQWYNAALYYNNWRSKYAYSPQNPKPLNPFQPPPNAHSYTQVLPLGSSYSERSPSHVLASPIDPTYEASSVDDSYFPIRDEYGTGSYPNSVEHNYFKPSIGYPYNDHMKPILADVSHVTQDDAENATSTIESTNDDMNSSANSTNIAPNPANNDPPTNATDTMKVGLEKTLSLPITTKVHIRNNDDNQTGLNVQYGDAIGKEKHIQSNLKEPIENTNMKDFLAKENHSNIVPGQIMKIMDEVTQTKLNGLMELTESVSKNLIDVLHKEDTNLSHMRINSKSNFNHRTSETNASLAKQQELSDSQIITTKNRNMPESGNNSEGTTIREHFTLNKPDMEELQSHTQFAPNIESSNPNNSTREFQTKLDNFLNKYMMKTKYTSQQTTNVSSNISKQPNYISIISLSKLSVPQKSQSGSDSFRIKQNYSKVYFYPSYKNKDYLKKE</sequence>
<evidence type="ECO:0000313" key="2">
    <source>
        <dbReference type="EMBL" id="CAG6786442.1"/>
    </source>
</evidence>
<feature type="region of interest" description="Disordered" evidence="1">
    <location>
        <begin position="161"/>
        <end position="203"/>
    </location>
</feature>
<name>A0A8D9BPV4_9HEMI</name>
<feature type="compositionally biased region" description="Low complexity" evidence="1">
    <location>
        <begin position="188"/>
        <end position="203"/>
    </location>
</feature>
<accession>A0A8D9BPV4</accession>